<comment type="subcellular location">
    <subcellularLocation>
        <location evidence="1 12">Mitochondrion inner membrane</location>
        <topology evidence="1 12">Single-pass membrane protein</topology>
    </subcellularLocation>
</comment>
<keyword evidence="11" id="KW-0472">Membrane</keyword>
<dbReference type="AlphaFoldDB" id="A0A2V3IGJ8"/>
<dbReference type="InterPro" id="IPR050365">
    <property type="entry name" value="TIM50"/>
</dbReference>
<organism evidence="15 16">
    <name type="scientific">Gracilariopsis chorda</name>
    <dbReference type="NCBI Taxonomy" id="448386"/>
    <lineage>
        <taxon>Eukaryota</taxon>
        <taxon>Rhodophyta</taxon>
        <taxon>Florideophyceae</taxon>
        <taxon>Rhodymeniophycidae</taxon>
        <taxon>Gracilariales</taxon>
        <taxon>Gracilariaceae</taxon>
        <taxon>Gracilariopsis</taxon>
    </lineage>
</organism>
<feature type="domain" description="FCP1 homology" evidence="14">
    <location>
        <begin position="116"/>
        <end position="259"/>
    </location>
</feature>
<keyword evidence="9 12" id="KW-0811">Translocation</keyword>
<dbReference type="GO" id="GO:0005744">
    <property type="term" value="C:TIM23 mitochondrial import inner membrane translocase complex"/>
    <property type="evidence" value="ECO:0007669"/>
    <property type="project" value="UniProtKB-UniRule"/>
</dbReference>
<dbReference type="FunFam" id="3.40.50.1000:FF:000019">
    <property type="entry name" value="Mitochondrial import inner membrane translocase subunit TIM50"/>
    <property type="match status" value="1"/>
</dbReference>
<comment type="function">
    <text evidence="12">Essential component of the TIM23 complex, a complex that mediates the translocation of transit peptide-containing proteins across the mitochondrial inner membrane.</text>
</comment>
<feature type="compositionally biased region" description="Polar residues" evidence="13">
    <location>
        <begin position="29"/>
        <end position="39"/>
    </location>
</feature>
<keyword evidence="4" id="KW-0812">Transmembrane</keyword>
<feature type="compositionally biased region" description="Low complexity" evidence="13">
    <location>
        <begin position="40"/>
        <end position="56"/>
    </location>
</feature>
<evidence type="ECO:0000256" key="4">
    <source>
        <dbReference type="ARBA" id="ARBA00022692"/>
    </source>
</evidence>
<dbReference type="SUPFAM" id="SSF56784">
    <property type="entry name" value="HAD-like"/>
    <property type="match status" value="1"/>
</dbReference>
<sequence>MHRAPTPRSLRCAPLVITRISHSLRHHQPNPSSRAASTKSTPTRTPPAQQAPPSAWSARKVLVATGALAVAAGAAYPPIREQAQATLQDAQHAIRARINMFAQPSREKLLPDVPKGMHSVRTLVIDLEKTLVSSSYTRASGWRIAKRPGAEAFLAYMASFYEIVVFTSSLNMYADPILDKLDPNMYISHRLYRAETHYRNGVHVKDLSRLNRDLSRVIVIDHDEKHVSMQPENCILIPKWDGDASDTSLLDLIPVLEGVVRRDVKDVRNHIGVLRGKPLAEGVAEYRALADAQMQAEGGRAISLFGRAVDGADDTRAVGRPGANGEDDDGAAPGAVWGRLSGSGFFSRPAPAADKR</sequence>
<proteinExistence type="inferred from homology"/>
<dbReference type="STRING" id="448386.A0A2V3IGJ8"/>
<dbReference type="EMBL" id="NBIV01000227">
    <property type="protein sequence ID" value="PXF41214.1"/>
    <property type="molecule type" value="Genomic_DNA"/>
</dbReference>
<dbReference type="PROSITE" id="PS50969">
    <property type="entry name" value="FCP1"/>
    <property type="match status" value="1"/>
</dbReference>
<keyword evidence="5" id="KW-0999">Mitochondrion inner membrane</keyword>
<evidence type="ECO:0000259" key="14">
    <source>
        <dbReference type="PROSITE" id="PS50969"/>
    </source>
</evidence>
<evidence type="ECO:0000256" key="13">
    <source>
        <dbReference type="SAM" id="MobiDB-lite"/>
    </source>
</evidence>
<dbReference type="InterPro" id="IPR023214">
    <property type="entry name" value="HAD_sf"/>
</dbReference>
<evidence type="ECO:0000256" key="1">
    <source>
        <dbReference type="ARBA" id="ARBA00004434"/>
    </source>
</evidence>
<protein>
    <recommendedName>
        <fullName evidence="12">Mitochondrial import inner membrane translocase subunit TIM50</fullName>
    </recommendedName>
</protein>
<evidence type="ECO:0000256" key="6">
    <source>
        <dbReference type="ARBA" id="ARBA00022927"/>
    </source>
</evidence>
<evidence type="ECO:0000256" key="10">
    <source>
        <dbReference type="ARBA" id="ARBA00023128"/>
    </source>
</evidence>
<dbReference type="OrthoDB" id="287041at2759"/>
<reference evidence="15 16" key="1">
    <citation type="journal article" date="2018" name="Mol. Biol. Evol.">
        <title>Analysis of the draft genome of the red seaweed Gracilariopsis chorda provides insights into genome size evolution in Rhodophyta.</title>
        <authorList>
            <person name="Lee J."/>
            <person name="Yang E.C."/>
            <person name="Graf L."/>
            <person name="Yang J.H."/>
            <person name="Qiu H."/>
            <person name="Zel Zion U."/>
            <person name="Chan C.X."/>
            <person name="Stephens T.G."/>
            <person name="Weber A.P.M."/>
            <person name="Boo G.H."/>
            <person name="Boo S.M."/>
            <person name="Kim K.M."/>
            <person name="Shin Y."/>
            <person name="Jung M."/>
            <person name="Lee S.J."/>
            <person name="Yim H.S."/>
            <person name="Lee J.H."/>
            <person name="Bhattacharya D."/>
            <person name="Yoon H.S."/>
        </authorList>
    </citation>
    <scope>NUCLEOTIDE SEQUENCE [LARGE SCALE GENOMIC DNA]</scope>
    <source>
        <strain evidence="15 16">SKKU-2015</strain>
        <tissue evidence="15">Whole body</tissue>
    </source>
</reference>
<keyword evidence="3 12" id="KW-0813">Transport</keyword>
<evidence type="ECO:0000256" key="9">
    <source>
        <dbReference type="ARBA" id="ARBA00023010"/>
    </source>
</evidence>
<dbReference type="Proteomes" id="UP000247409">
    <property type="component" value="Unassembled WGS sequence"/>
</dbReference>
<keyword evidence="10 12" id="KW-0496">Mitochondrion</keyword>
<dbReference type="Gene3D" id="3.40.50.1000">
    <property type="entry name" value="HAD superfamily/HAD-like"/>
    <property type="match status" value="1"/>
</dbReference>
<comment type="subunit">
    <text evidence="12">Component of the TIM23 complex.</text>
</comment>
<keyword evidence="6 12" id="KW-0653">Protein transport</keyword>
<comment type="caution">
    <text evidence="15">The sequence shown here is derived from an EMBL/GenBank/DDBJ whole genome shotgun (WGS) entry which is preliminary data.</text>
</comment>
<gene>
    <name evidence="15" type="ORF">BWQ96_09069</name>
</gene>
<keyword evidence="8" id="KW-1133">Transmembrane helix</keyword>
<dbReference type="GO" id="GO:0015031">
    <property type="term" value="P:protein transport"/>
    <property type="evidence" value="ECO:0007669"/>
    <property type="project" value="UniProtKB-KW"/>
</dbReference>
<evidence type="ECO:0000256" key="12">
    <source>
        <dbReference type="RuleBase" id="RU365079"/>
    </source>
</evidence>
<dbReference type="InterPro" id="IPR036412">
    <property type="entry name" value="HAD-like_sf"/>
</dbReference>
<accession>A0A2V3IGJ8</accession>
<evidence type="ECO:0000256" key="7">
    <source>
        <dbReference type="ARBA" id="ARBA00022946"/>
    </source>
</evidence>
<dbReference type="PANTHER" id="PTHR12210">
    <property type="entry name" value="DULLARD PROTEIN PHOSPHATASE"/>
    <property type="match status" value="1"/>
</dbReference>
<evidence type="ECO:0000256" key="3">
    <source>
        <dbReference type="ARBA" id="ARBA00022448"/>
    </source>
</evidence>
<evidence type="ECO:0000313" key="15">
    <source>
        <dbReference type="EMBL" id="PXF41214.1"/>
    </source>
</evidence>
<evidence type="ECO:0000256" key="11">
    <source>
        <dbReference type="ARBA" id="ARBA00023136"/>
    </source>
</evidence>
<dbReference type="Pfam" id="PF03031">
    <property type="entry name" value="NIF"/>
    <property type="match status" value="1"/>
</dbReference>
<comment type="similarity">
    <text evidence="2 12">Belongs to the TIM50 family.</text>
</comment>
<feature type="region of interest" description="Disordered" evidence="13">
    <location>
        <begin position="23"/>
        <end position="56"/>
    </location>
</feature>
<evidence type="ECO:0000256" key="5">
    <source>
        <dbReference type="ARBA" id="ARBA00022792"/>
    </source>
</evidence>
<evidence type="ECO:0000256" key="2">
    <source>
        <dbReference type="ARBA" id="ARBA00006344"/>
    </source>
</evidence>
<keyword evidence="16" id="KW-1185">Reference proteome</keyword>
<dbReference type="CDD" id="cd07521">
    <property type="entry name" value="HAD_FCP1-like"/>
    <property type="match status" value="1"/>
</dbReference>
<dbReference type="SMART" id="SM00577">
    <property type="entry name" value="CPDc"/>
    <property type="match status" value="1"/>
</dbReference>
<evidence type="ECO:0000256" key="8">
    <source>
        <dbReference type="ARBA" id="ARBA00022989"/>
    </source>
</evidence>
<keyword evidence="7 12" id="KW-0809">Transit peptide</keyword>
<name>A0A2V3IGJ8_9FLOR</name>
<dbReference type="InterPro" id="IPR004274">
    <property type="entry name" value="FCP1_dom"/>
</dbReference>
<evidence type="ECO:0000313" key="16">
    <source>
        <dbReference type="Proteomes" id="UP000247409"/>
    </source>
</evidence>